<accession>A0A1S4DRH0</accession>
<feature type="chain" id="PRO_5010317565" evidence="2">
    <location>
        <begin position="30"/>
        <end position="162"/>
    </location>
</feature>
<dbReference type="OMA" id="PRSCPED"/>
<organism evidence="3">
    <name type="scientific">Nicotiana tabacum</name>
    <name type="common">Common tobacco</name>
    <dbReference type="NCBI Taxonomy" id="4097"/>
    <lineage>
        <taxon>Eukaryota</taxon>
        <taxon>Viridiplantae</taxon>
        <taxon>Streptophyta</taxon>
        <taxon>Embryophyta</taxon>
        <taxon>Tracheophyta</taxon>
        <taxon>Spermatophyta</taxon>
        <taxon>Magnoliopsida</taxon>
        <taxon>eudicotyledons</taxon>
        <taxon>Gunneridae</taxon>
        <taxon>Pentapetalae</taxon>
        <taxon>asterids</taxon>
        <taxon>lamiids</taxon>
        <taxon>Solanales</taxon>
        <taxon>Solanaceae</taxon>
        <taxon>Nicotianoideae</taxon>
        <taxon>Nicotianeae</taxon>
        <taxon>Nicotiana</taxon>
    </lineage>
</organism>
<name>A0A1S4DRH0_TOBAC</name>
<reference evidence="3" key="1">
    <citation type="submission" date="2025-08" db="UniProtKB">
        <authorList>
            <consortium name="RefSeq"/>
        </authorList>
    </citation>
    <scope>IDENTIFICATION</scope>
</reference>
<evidence type="ECO:0000256" key="1">
    <source>
        <dbReference type="SAM" id="MobiDB-lite"/>
    </source>
</evidence>
<evidence type="ECO:0000256" key="2">
    <source>
        <dbReference type="SAM" id="SignalP"/>
    </source>
</evidence>
<feature type="region of interest" description="Disordered" evidence="1">
    <location>
        <begin position="63"/>
        <end position="101"/>
    </location>
</feature>
<feature type="signal peptide" evidence="2">
    <location>
        <begin position="1"/>
        <end position="29"/>
    </location>
</feature>
<dbReference type="AlphaFoldDB" id="A0A1S4DRH0"/>
<dbReference type="PaxDb" id="4097-A0A1S4DRH0"/>
<evidence type="ECO:0000313" key="3">
    <source>
        <dbReference type="RefSeq" id="XP_016515729.1"/>
    </source>
</evidence>
<dbReference type="OrthoDB" id="1305585at2759"/>
<proteinExistence type="predicted"/>
<keyword evidence="2" id="KW-0732">Signal</keyword>
<dbReference type="RefSeq" id="XP_016515729.1">
    <property type="nucleotide sequence ID" value="XM_016660243.1"/>
</dbReference>
<dbReference type="KEGG" id="nta:107832404"/>
<gene>
    <name evidence="3" type="primary">LOC107832404</name>
</gene>
<protein>
    <submittedName>
        <fullName evidence="3">Formin-like protein 14</fullName>
    </submittedName>
</protein>
<sequence length="162" mass="17182">MGAPPNSQFILCSFNLLLLLSLNVQIIQAMSTITAMAKDQIACNMCAECENPCQPILSPPPPSPPLPCPPPPSPPPPELPPPPPPSPPPPSSPVNNCPPPPLPPRSCPEDCSLQPLTPPYNNPSIYPYFTPPSTISSKSVHFKNHPFVTCLILAVACLSLSL</sequence>